<gene>
    <name evidence="1" type="ORF">FA95DRAFT_1453678</name>
</gene>
<sequence length="98" mass="10645">FDGYESPDKTMPCGVDQGCPLSGILFQFYNADLLDIPRETDGEYGVAFVDDTAYLSIARTPTAAVAKLQDMMHREGGALAWAATHMCAFAIDKFALMS</sequence>
<keyword evidence="2" id="KW-1185">Reference proteome</keyword>
<reference evidence="1" key="1">
    <citation type="submission" date="2021-02" db="EMBL/GenBank/DDBJ databases">
        <authorList>
            <consortium name="DOE Joint Genome Institute"/>
            <person name="Ahrendt S."/>
            <person name="Looney B.P."/>
            <person name="Miyauchi S."/>
            <person name="Morin E."/>
            <person name="Drula E."/>
            <person name="Courty P.E."/>
            <person name="Chicoki N."/>
            <person name="Fauchery L."/>
            <person name="Kohler A."/>
            <person name="Kuo A."/>
            <person name="Labutti K."/>
            <person name="Pangilinan J."/>
            <person name="Lipzen A."/>
            <person name="Riley R."/>
            <person name="Andreopoulos W."/>
            <person name="He G."/>
            <person name="Johnson J."/>
            <person name="Barry K.W."/>
            <person name="Grigoriev I.V."/>
            <person name="Nagy L."/>
            <person name="Hibbett D."/>
            <person name="Henrissat B."/>
            <person name="Matheny P.B."/>
            <person name="Labbe J."/>
            <person name="Martin F."/>
        </authorList>
    </citation>
    <scope>NUCLEOTIDE SEQUENCE</scope>
    <source>
        <strain evidence="1">FP105234-sp</strain>
    </source>
</reference>
<protein>
    <submittedName>
        <fullName evidence="1">Uncharacterized protein</fullName>
    </submittedName>
</protein>
<evidence type="ECO:0000313" key="1">
    <source>
        <dbReference type="EMBL" id="KAI0037506.1"/>
    </source>
</evidence>
<dbReference type="Proteomes" id="UP000814033">
    <property type="component" value="Unassembled WGS sequence"/>
</dbReference>
<reference evidence="1" key="2">
    <citation type="journal article" date="2022" name="New Phytol.">
        <title>Evolutionary transition to the ectomycorrhizal habit in the genomes of a hyperdiverse lineage of mushroom-forming fungi.</title>
        <authorList>
            <person name="Looney B."/>
            <person name="Miyauchi S."/>
            <person name="Morin E."/>
            <person name="Drula E."/>
            <person name="Courty P.E."/>
            <person name="Kohler A."/>
            <person name="Kuo A."/>
            <person name="LaButti K."/>
            <person name="Pangilinan J."/>
            <person name="Lipzen A."/>
            <person name="Riley R."/>
            <person name="Andreopoulos W."/>
            <person name="He G."/>
            <person name="Johnson J."/>
            <person name="Nolan M."/>
            <person name="Tritt A."/>
            <person name="Barry K.W."/>
            <person name="Grigoriev I.V."/>
            <person name="Nagy L.G."/>
            <person name="Hibbett D."/>
            <person name="Henrissat B."/>
            <person name="Matheny P.B."/>
            <person name="Labbe J."/>
            <person name="Martin F.M."/>
        </authorList>
    </citation>
    <scope>NUCLEOTIDE SEQUENCE</scope>
    <source>
        <strain evidence="1">FP105234-sp</strain>
    </source>
</reference>
<dbReference type="EMBL" id="MU276899">
    <property type="protein sequence ID" value="KAI0037506.1"/>
    <property type="molecule type" value="Genomic_DNA"/>
</dbReference>
<evidence type="ECO:0000313" key="2">
    <source>
        <dbReference type="Proteomes" id="UP000814033"/>
    </source>
</evidence>
<organism evidence="1 2">
    <name type="scientific">Auriscalpium vulgare</name>
    <dbReference type="NCBI Taxonomy" id="40419"/>
    <lineage>
        <taxon>Eukaryota</taxon>
        <taxon>Fungi</taxon>
        <taxon>Dikarya</taxon>
        <taxon>Basidiomycota</taxon>
        <taxon>Agaricomycotina</taxon>
        <taxon>Agaricomycetes</taxon>
        <taxon>Russulales</taxon>
        <taxon>Auriscalpiaceae</taxon>
        <taxon>Auriscalpium</taxon>
    </lineage>
</organism>
<feature type="non-terminal residue" evidence="1">
    <location>
        <position position="1"/>
    </location>
</feature>
<feature type="non-terminal residue" evidence="1">
    <location>
        <position position="98"/>
    </location>
</feature>
<comment type="caution">
    <text evidence="1">The sequence shown here is derived from an EMBL/GenBank/DDBJ whole genome shotgun (WGS) entry which is preliminary data.</text>
</comment>
<accession>A0ACB8R1L2</accession>
<name>A0ACB8R1L2_9AGAM</name>
<proteinExistence type="predicted"/>